<dbReference type="SMART" id="SM00270">
    <property type="entry name" value="ChtBD1"/>
    <property type="match status" value="1"/>
</dbReference>
<dbReference type="KEGG" id="pgri:PgNI_02318"/>
<dbReference type="OrthoDB" id="5985073at2759"/>
<feature type="compositionally biased region" description="Polar residues" evidence="3">
    <location>
        <begin position="280"/>
        <end position="297"/>
    </location>
</feature>
<name>A0A6P8BJH1_PYRGI</name>
<dbReference type="InterPro" id="IPR036861">
    <property type="entry name" value="Endochitinase-like_sf"/>
</dbReference>
<feature type="domain" description="Chitin-binding type-1" evidence="5">
    <location>
        <begin position="54"/>
        <end position="98"/>
    </location>
</feature>
<protein>
    <recommendedName>
        <fullName evidence="5">Chitin-binding type-1 domain-containing protein</fullName>
    </recommendedName>
</protein>
<feature type="compositionally biased region" description="Polar residues" evidence="3">
    <location>
        <begin position="197"/>
        <end position="209"/>
    </location>
</feature>
<feature type="region of interest" description="Disordered" evidence="3">
    <location>
        <begin position="100"/>
        <end position="297"/>
    </location>
</feature>
<keyword evidence="6" id="KW-1185">Reference proteome</keyword>
<reference evidence="7" key="2">
    <citation type="submission" date="2019-10" db="EMBL/GenBank/DDBJ databases">
        <authorList>
            <consortium name="NCBI Genome Project"/>
        </authorList>
    </citation>
    <scope>NUCLEOTIDE SEQUENCE</scope>
    <source>
        <strain evidence="7">NI907</strain>
    </source>
</reference>
<comment type="caution">
    <text evidence="2">Lacks conserved residue(s) required for the propagation of feature annotation.</text>
</comment>
<dbReference type="Gene3D" id="3.30.60.10">
    <property type="entry name" value="Endochitinase-like"/>
    <property type="match status" value="1"/>
</dbReference>
<dbReference type="RefSeq" id="XP_030987262.1">
    <property type="nucleotide sequence ID" value="XM_031122385.1"/>
</dbReference>
<feature type="signal peptide" evidence="4">
    <location>
        <begin position="1"/>
        <end position="19"/>
    </location>
</feature>
<dbReference type="PROSITE" id="PS50941">
    <property type="entry name" value="CHIT_BIND_I_2"/>
    <property type="match status" value="1"/>
</dbReference>
<feature type="compositionally biased region" description="Polar residues" evidence="3">
    <location>
        <begin position="127"/>
        <end position="137"/>
    </location>
</feature>
<dbReference type="CDD" id="cd11618">
    <property type="entry name" value="ChtBD1_1"/>
    <property type="match status" value="1"/>
</dbReference>
<evidence type="ECO:0000256" key="4">
    <source>
        <dbReference type="SAM" id="SignalP"/>
    </source>
</evidence>
<feature type="disulfide bond" evidence="2">
    <location>
        <begin position="57"/>
        <end position="72"/>
    </location>
</feature>
<reference evidence="7" key="3">
    <citation type="submission" date="2025-08" db="UniProtKB">
        <authorList>
            <consortium name="RefSeq"/>
        </authorList>
    </citation>
    <scope>IDENTIFICATION</scope>
    <source>
        <strain evidence="7">NI907</strain>
    </source>
</reference>
<feature type="disulfide bond" evidence="2">
    <location>
        <begin position="71"/>
        <end position="85"/>
    </location>
</feature>
<feature type="compositionally biased region" description="Low complexity" evidence="3">
    <location>
        <begin position="154"/>
        <end position="187"/>
    </location>
</feature>
<evidence type="ECO:0000259" key="5">
    <source>
        <dbReference type="PROSITE" id="PS50941"/>
    </source>
</evidence>
<dbReference type="AlphaFoldDB" id="A0A6P8BJH1"/>
<accession>A0A6P8BJH1</accession>
<dbReference type="InterPro" id="IPR001002">
    <property type="entry name" value="Chitin-bd_1"/>
</dbReference>
<proteinExistence type="predicted"/>
<reference evidence="7" key="1">
    <citation type="journal article" date="2019" name="Mol. Biol. Evol.">
        <title>Blast fungal genomes show frequent chromosomal changes, gene gains and losses, and effector gene turnover.</title>
        <authorList>
            <person name="Gomez Luciano L.B."/>
            <person name="Jason Tsai I."/>
            <person name="Chuma I."/>
            <person name="Tosa Y."/>
            <person name="Chen Y.H."/>
            <person name="Li J.Y."/>
            <person name="Li M.Y."/>
            <person name="Jade Lu M.Y."/>
            <person name="Nakayashiki H."/>
            <person name="Li W.H."/>
        </authorList>
    </citation>
    <scope>NUCLEOTIDE SEQUENCE</scope>
    <source>
        <strain evidence="7">NI907</strain>
    </source>
</reference>
<dbReference type="SUPFAM" id="SSF57016">
    <property type="entry name" value="Plant lectins/antimicrobial peptides"/>
    <property type="match status" value="1"/>
</dbReference>
<gene>
    <name evidence="7" type="ORF">PgNI_02318</name>
</gene>
<dbReference type="Proteomes" id="UP000515153">
    <property type="component" value="Unplaced"/>
</dbReference>
<evidence type="ECO:0000256" key="3">
    <source>
        <dbReference type="SAM" id="MobiDB-lite"/>
    </source>
</evidence>
<keyword evidence="2" id="KW-1015">Disulfide bond</keyword>
<evidence type="ECO:0000313" key="6">
    <source>
        <dbReference type="Proteomes" id="UP000515153"/>
    </source>
</evidence>
<sequence length="297" mass="28066">MKFNTAFCITVFTISVTRAIPVPTTGLTARGATGAGAGAGTGAATGGLKPAGLEGKCGAGFTCEGFAKGTCCSQFGYCGSSEAHCGTGCNPAFGTCGTSSGGANPSPDGKGIPTTSPAAGIAPSTPPTTGDNSTATKNKPVDANNPPATPDPTTPNSEGTTGTRATGTANPASGAAGSGPAQSSGTTPPAPPPLTVESPTKQNNGTATTDVAKPGASAASIEASNPAIMTPAAPATNGTLPAAGSTADKGSLDDGKIAPVDPATTAASSTDGNKTKPNEAATTGSTLTTDSADTGSE</sequence>
<feature type="chain" id="PRO_5027561287" description="Chitin-binding type-1 domain-containing protein" evidence="4">
    <location>
        <begin position="20"/>
        <end position="297"/>
    </location>
</feature>
<evidence type="ECO:0000256" key="1">
    <source>
        <dbReference type="ARBA" id="ARBA00022669"/>
    </source>
</evidence>
<evidence type="ECO:0000256" key="2">
    <source>
        <dbReference type="PROSITE-ProRule" id="PRU00261"/>
    </source>
</evidence>
<dbReference type="GO" id="GO:0008061">
    <property type="term" value="F:chitin binding"/>
    <property type="evidence" value="ECO:0007669"/>
    <property type="project" value="UniProtKB-UniRule"/>
</dbReference>
<dbReference type="GeneID" id="41957297"/>
<keyword evidence="4" id="KW-0732">Signal</keyword>
<organism evidence="6 7">
    <name type="scientific">Pyricularia grisea</name>
    <name type="common">Crabgrass-specific blast fungus</name>
    <name type="synonym">Magnaporthe grisea</name>
    <dbReference type="NCBI Taxonomy" id="148305"/>
    <lineage>
        <taxon>Eukaryota</taxon>
        <taxon>Fungi</taxon>
        <taxon>Dikarya</taxon>
        <taxon>Ascomycota</taxon>
        <taxon>Pezizomycotina</taxon>
        <taxon>Sordariomycetes</taxon>
        <taxon>Sordariomycetidae</taxon>
        <taxon>Magnaporthales</taxon>
        <taxon>Pyriculariaceae</taxon>
        <taxon>Pyricularia</taxon>
    </lineage>
</organism>
<keyword evidence="1 2" id="KW-0147">Chitin-binding</keyword>
<evidence type="ECO:0000313" key="7">
    <source>
        <dbReference type="RefSeq" id="XP_030987262.1"/>
    </source>
</evidence>